<reference evidence="13" key="1">
    <citation type="submission" date="2021-02" db="EMBL/GenBank/DDBJ databases">
        <authorList>
            <person name="Nowell W R."/>
        </authorList>
    </citation>
    <scope>NUCLEOTIDE SEQUENCE</scope>
    <source>
        <strain evidence="13">Ploen Becks lab</strain>
    </source>
</reference>
<feature type="active site" description="Nucleophile" evidence="9">
    <location>
        <position position="238"/>
    </location>
</feature>
<evidence type="ECO:0000256" key="8">
    <source>
        <dbReference type="ARBA" id="ARBA00023295"/>
    </source>
</evidence>
<keyword evidence="6" id="KW-0044">Antibiotic</keyword>
<proteinExistence type="predicted"/>
<feature type="disulfide bond" evidence="10">
    <location>
        <begin position="219"/>
        <end position="296"/>
    </location>
</feature>
<dbReference type="EC" id="3.2.1.17" evidence="2"/>
<dbReference type="InterPro" id="IPR023346">
    <property type="entry name" value="Lysozyme-like_dom_sf"/>
</dbReference>
<dbReference type="EMBL" id="CAJNOC010004025">
    <property type="protein sequence ID" value="CAF1006915.1"/>
    <property type="molecule type" value="Genomic_DNA"/>
</dbReference>
<sequence>MFKIFLLFEVLSRVFSNEFIRIENFHPPNGYQPVKGYEPPNFQYYPQNYAPKNQYENYQQPYQPIPNQYPDYQYPNNNQNYQSNVNNYENNWSNNNNNNYNNQWNQQQVNNQNSNFQPVEPNNWVQPGEDWRRTAPPTKYKTTTKWTGWTEPTTKYPIEQSFYKPSEPVTYPVPIQPVTTASTTVDWKQVFVESGSPSKNKYVESIQNNVGGHGLDDQCLKCLCFIESWCSDVGCVQDQGSLSCGWYQLKYEYWLDCGQPGGGWKECANSKRCAEDCVRAYMTRYSSFCSLGSSSCARLGRIHNGGPHGCSNNNTEYYGWLIDRCLRRQAPYEKIDSL</sequence>
<feature type="active site" description="Proton donor" evidence="9">
    <location>
        <position position="227"/>
    </location>
</feature>
<keyword evidence="8" id="KW-0326">Glycosidase</keyword>
<evidence type="ECO:0000256" key="4">
    <source>
        <dbReference type="ARBA" id="ARBA00022638"/>
    </source>
</evidence>
<dbReference type="OrthoDB" id="6337871at2759"/>
<dbReference type="PANTHER" id="PTHR11195">
    <property type="entry name" value="DESTABILASE-RELATED"/>
    <property type="match status" value="1"/>
</dbReference>
<comment type="catalytic activity">
    <reaction evidence="1">
        <text>Hydrolysis of (1-&gt;4)-beta-linkages between N-acetylmuramic acid and N-acetyl-D-glucosamine residues in a peptidoglycan and between N-acetyl-D-glucosamine residues in chitodextrins.</text>
        <dbReference type="EC" id="3.2.1.17"/>
    </reaction>
</comment>
<evidence type="ECO:0000256" key="3">
    <source>
        <dbReference type="ARBA" id="ARBA00022529"/>
    </source>
</evidence>
<protein>
    <recommendedName>
        <fullName evidence="2">lysozyme</fullName>
        <ecNumber evidence="2">3.2.1.17</ecNumber>
    </recommendedName>
</protein>
<feature type="signal peptide" evidence="12">
    <location>
        <begin position="1"/>
        <end position="16"/>
    </location>
</feature>
<dbReference type="Gene3D" id="1.10.530.10">
    <property type="match status" value="1"/>
</dbReference>
<evidence type="ECO:0000256" key="11">
    <source>
        <dbReference type="SAM" id="MobiDB-lite"/>
    </source>
</evidence>
<evidence type="ECO:0000256" key="9">
    <source>
        <dbReference type="PIRSR" id="PIRSR608597-1"/>
    </source>
</evidence>
<evidence type="ECO:0000256" key="12">
    <source>
        <dbReference type="SAM" id="SignalP"/>
    </source>
</evidence>
<evidence type="ECO:0000256" key="1">
    <source>
        <dbReference type="ARBA" id="ARBA00000632"/>
    </source>
</evidence>
<feature type="disulfide bond" evidence="10">
    <location>
        <begin position="257"/>
        <end position="277"/>
    </location>
</feature>
<dbReference type="GO" id="GO:0042742">
    <property type="term" value="P:defense response to bacterium"/>
    <property type="evidence" value="ECO:0007669"/>
    <property type="project" value="UniProtKB-KW"/>
</dbReference>
<evidence type="ECO:0000256" key="5">
    <source>
        <dbReference type="ARBA" id="ARBA00022801"/>
    </source>
</evidence>
<keyword evidence="4" id="KW-0081">Bacteriolytic enzyme</keyword>
<dbReference type="SUPFAM" id="SSF53955">
    <property type="entry name" value="Lysozyme-like"/>
    <property type="match status" value="1"/>
</dbReference>
<dbReference type="Proteomes" id="UP000663879">
    <property type="component" value="Unassembled WGS sequence"/>
</dbReference>
<keyword evidence="5" id="KW-0378">Hydrolase</keyword>
<dbReference type="GO" id="GO:0003796">
    <property type="term" value="F:lysozyme activity"/>
    <property type="evidence" value="ECO:0007669"/>
    <property type="project" value="UniProtKB-EC"/>
</dbReference>
<accession>A0A814H7I3</accession>
<evidence type="ECO:0000256" key="10">
    <source>
        <dbReference type="PIRSR" id="PIRSR608597-3"/>
    </source>
</evidence>
<dbReference type="PANTHER" id="PTHR11195:SF13">
    <property type="entry name" value="INVERTEBRATE-TYPE LYSOZYME 2-RELATED"/>
    <property type="match status" value="1"/>
</dbReference>
<evidence type="ECO:0000256" key="7">
    <source>
        <dbReference type="ARBA" id="ARBA00023157"/>
    </source>
</evidence>
<evidence type="ECO:0000313" key="13">
    <source>
        <dbReference type="EMBL" id="CAF1006915.1"/>
    </source>
</evidence>
<comment type="caution">
    <text evidence="13">The sequence shown here is derived from an EMBL/GenBank/DDBJ whole genome shotgun (WGS) entry which is preliminary data.</text>
</comment>
<keyword evidence="14" id="KW-1185">Reference proteome</keyword>
<keyword evidence="12" id="KW-0732">Signal</keyword>
<evidence type="ECO:0000313" key="14">
    <source>
        <dbReference type="Proteomes" id="UP000663879"/>
    </source>
</evidence>
<organism evidence="13 14">
    <name type="scientific">Brachionus calyciflorus</name>
    <dbReference type="NCBI Taxonomy" id="104777"/>
    <lineage>
        <taxon>Eukaryota</taxon>
        <taxon>Metazoa</taxon>
        <taxon>Spiralia</taxon>
        <taxon>Gnathifera</taxon>
        <taxon>Rotifera</taxon>
        <taxon>Eurotatoria</taxon>
        <taxon>Monogononta</taxon>
        <taxon>Pseudotrocha</taxon>
        <taxon>Ploima</taxon>
        <taxon>Brachionidae</taxon>
        <taxon>Brachionus</taxon>
    </lineage>
</organism>
<feature type="chain" id="PRO_5032735277" description="lysozyme" evidence="12">
    <location>
        <begin position="17"/>
        <end position="338"/>
    </location>
</feature>
<dbReference type="InterPro" id="IPR008597">
    <property type="entry name" value="Invert_lysozyme"/>
</dbReference>
<evidence type="ECO:0000256" key="6">
    <source>
        <dbReference type="ARBA" id="ARBA00023022"/>
    </source>
</evidence>
<dbReference type="AlphaFoldDB" id="A0A814H7I3"/>
<keyword evidence="3" id="KW-0929">Antimicrobial</keyword>
<keyword evidence="7 10" id="KW-1015">Disulfide bond</keyword>
<dbReference type="Pfam" id="PF05497">
    <property type="entry name" value="Destabilase"/>
    <property type="match status" value="1"/>
</dbReference>
<dbReference type="GO" id="GO:0031640">
    <property type="term" value="P:killing of cells of another organism"/>
    <property type="evidence" value="ECO:0007669"/>
    <property type="project" value="UniProtKB-KW"/>
</dbReference>
<feature type="disulfide bond" evidence="10">
    <location>
        <begin position="224"/>
        <end position="230"/>
    </location>
</feature>
<dbReference type="PROSITE" id="PS51909">
    <property type="entry name" value="LYSOZYME_I"/>
    <property type="match status" value="1"/>
</dbReference>
<gene>
    <name evidence="13" type="ORF">OXX778_LOCUS16695</name>
</gene>
<feature type="disulfide bond" evidence="10">
    <location>
        <begin position="235"/>
        <end position="244"/>
    </location>
</feature>
<name>A0A814H7I3_9BILA</name>
<feature type="disulfide bond" evidence="10">
    <location>
        <begin position="267"/>
        <end position="273"/>
    </location>
</feature>
<evidence type="ECO:0000256" key="2">
    <source>
        <dbReference type="ARBA" id="ARBA00012732"/>
    </source>
</evidence>
<feature type="region of interest" description="Disordered" evidence="11">
    <location>
        <begin position="122"/>
        <end position="145"/>
    </location>
</feature>
<feature type="compositionally biased region" description="Low complexity" evidence="11">
    <location>
        <begin position="134"/>
        <end position="145"/>
    </location>
</feature>